<reference evidence="1" key="1">
    <citation type="journal article" date="2014" name="Front. Microbiol.">
        <title>High frequency of phylogenetically diverse reductive dehalogenase-homologous genes in deep subseafloor sedimentary metagenomes.</title>
        <authorList>
            <person name="Kawai M."/>
            <person name="Futagami T."/>
            <person name="Toyoda A."/>
            <person name="Takaki Y."/>
            <person name="Nishi S."/>
            <person name="Hori S."/>
            <person name="Arai W."/>
            <person name="Tsubouchi T."/>
            <person name="Morono Y."/>
            <person name="Uchiyama I."/>
            <person name="Ito T."/>
            <person name="Fujiyama A."/>
            <person name="Inagaki F."/>
            <person name="Takami H."/>
        </authorList>
    </citation>
    <scope>NUCLEOTIDE SEQUENCE</scope>
    <source>
        <strain evidence="1">Expedition CK06-06</strain>
    </source>
</reference>
<dbReference type="InterPro" id="IPR012657">
    <property type="entry name" value="23S_rRNA-intervening_sequence"/>
</dbReference>
<evidence type="ECO:0000313" key="1">
    <source>
        <dbReference type="EMBL" id="GAI27485.1"/>
    </source>
</evidence>
<dbReference type="Pfam" id="PF05635">
    <property type="entry name" value="23S_rRNA_IVP"/>
    <property type="match status" value="1"/>
</dbReference>
<protein>
    <recommendedName>
        <fullName evidence="2">Four helix bundle protein</fullName>
    </recommendedName>
</protein>
<dbReference type="SUPFAM" id="SSF158446">
    <property type="entry name" value="IVS-encoded protein-like"/>
    <property type="match status" value="1"/>
</dbReference>
<comment type="caution">
    <text evidence="1">The sequence shown here is derived from an EMBL/GenBank/DDBJ whole genome shotgun (WGS) entry which is preliminary data.</text>
</comment>
<dbReference type="InterPro" id="IPR036583">
    <property type="entry name" value="23S_rRNA_IVS_sf"/>
</dbReference>
<dbReference type="PANTHER" id="PTHR38471:SF2">
    <property type="entry name" value="FOUR HELIX BUNDLE PROTEIN"/>
    <property type="match status" value="1"/>
</dbReference>
<accession>X1NL38</accession>
<sequence>MNNRKPIRSFRDLEVYQNSYAASIEVITKVVPKLPKEEQNDLASQLRRSSKAIPRLIAEGYSKKHQKKGFQKYLDDALAESNELIVSLSHVRDLYSRFVDPRLSERLIDAYDKSSRQIYNLAKSWRDFKER</sequence>
<dbReference type="AlphaFoldDB" id="X1NL38"/>
<dbReference type="Gene3D" id="1.20.1440.60">
    <property type="entry name" value="23S rRNA-intervening sequence"/>
    <property type="match status" value="1"/>
</dbReference>
<organism evidence="1">
    <name type="scientific">marine sediment metagenome</name>
    <dbReference type="NCBI Taxonomy" id="412755"/>
    <lineage>
        <taxon>unclassified sequences</taxon>
        <taxon>metagenomes</taxon>
        <taxon>ecological metagenomes</taxon>
    </lineage>
</organism>
<dbReference type="NCBIfam" id="TIGR02436">
    <property type="entry name" value="four helix bundle protein"/>
    <property type="match status" value="1"/>
</dbReference>
<proteinExistence type="predicted"/>
<evidence type="ECO:0008006" key="2">
    <source>
        <dbReference type="Google" id="ProtNLM"/>
    </source>
</evidence>
<name>X1NL38_9ZZZZ</name>
<gene>
    <name evidence="1" type="ORF">S06H3_34128</name>
</gene>
<dbReference type="PANTHER" id="PTHR38471">
    <property type="entry name" value="FOUR HELIX BUNDLE PROTEIN"/>
    <property type="match status" value="1"/>
</dbReference>
<dbReference type="EMBL" id="BARV01020451">
    <property type="protein sequence ID" value="GAI27485.1"/>
    <property type="molecule type" value="Genomic_DNA"/>
</dbReference>